<protein>
    <submittedName>
        <fullName evidence="2">Uncharacterized protein</fullName>
    </submittedName>
</protein>
<dbReference type="EMBL" id="BEYU01000003">
    <property type="protein sequence ID" value="GBG24035.1"/>
    <property type="molecule type" value="Genomic_DNA"/>
</dbReference>
<dbReference type="Proteomes" id="UP000241890">
    <property type="component" value="Unassembled WGS sequence"/>
</dbReference>
<feature type="signal peptide" evidence="1">
    <location>
        <begin position="1"/>
        <end position="19"/>
    </location>
</feature>
<comment type="caution">
    <text evidence="2">The sequence shown here is derived from an EMBL/GenBank/DDBJ whole genome shotgun (WGS) entry which is preliminary data.</text>
</comment>
<keyword evidence="1" id="KW-0732">Signal</keyword>
<proteinExistence type="predicted"/>
<evidence type="ECO:0000256" key="1">
    <source>
        <dbReference type="SAM" id="SignalP"/>
    </source>
</evidence>
<keyword evidence="3" id="KW-1185">Reference proteome</keyword>
<evidence type="ECO:0000313" key="3">
    <source>
        <dbReference type="Proteomes" id="UP000241890"/>
    </source>
</evidence>
<dbReference type="InParanoid" id="A0A2R5G0I6"/>
<name>A0A2R5G0I6_9STRA</name>
<feature type="chain" id="PRO_5015324455" evidence="1">
    <location>
        <begin position="20"/>
        <end position="291"/>
    </location>
</feature>
<sequence length="291" mass="30984">MKAVWAGVLLALSVATVSARTSLKVPDVNLRLLKRHLQGSTTSELTPEQLIALYESSFVGRCLAAYGLNDYIVCELERIPENYTDVSAMASSDLNLPDSPPDMGATQMANITAHYTADSMTVDSCTEVFVGHEALQCIFYLNAEILQNFAAGIASNFSGVDACNDLVAIMKVATDPESSEEDVTAACTTQSLEDSSNANTRRVLEEIKEVNEGNALDEYSEDSGELSTADDSAGLVESNEAPDELEQFFAIADKCDEVAPNTVTRPPSSASLALPSLISLVAALLLAVSVQ</sequence>
<organism evidence="2 3">
    <name type="scientific">Hondaea fermentalgiana</name>
    <dbReference type="NCBI Taxonomy" id="2315210"/>
    <lineage>
        <taxon>Eukaryota</taxon>
        <taxon>Sar</taxon>
        <taxon>Stramenopiles</taxon>
        <taxon>Bigyra</taxon>
        <taxon>Labyrinthulomycetes</taxon>
        <taxon>Thraustochytrida</taxon>
        <taxon>Thraustochytriidae</taxon>
        <taxon>Hondaea</taxon>
    </lineage>
</organism>
<evidence type="ECO:0000313" key="2">
    <source>
        <dbReference type="EMBL" id="GBG24035.1"/>
    </source>
</evidence>
<accession>A0A2R5G0I6</accession>
<dbReference type="AlphaFoldDB" id="A0A2R5G0I6"/>
<gene>
    <name evidence="2" type="ORF">FCC1311_002532</name>
</gene>
<reference evidence="2 3" key="1">
    <citation type="submission" date="2017-12" db="EMBL/GenBank/DDBJ databases">
        <title>Sequencing, de novo assembly and annotation of complete genome of a new Thraustochytrid species, strain FCC1311.</title>
        <authorList>
            <person name="Sedici K."/>
            <person name="Godart F."/>
            <person name="Aiese Cigliano R."/>
            <person name="Sanseverino W."/>
            <person name="Barakat M."/>
            <person name="Ortet P."/>
            <person name="Marechal E."/>
            <person name="Cagnac O."/>
            <person name="Amato A."/>
        </authorList>
    </citation>
    <scope>NUCLEOTIDE SEQUENCE [LARGE SCALE GENOMIC DNA]</scope>
</reference>